<dbReference type="PANTHER" id="PTHR43736:SF2">
    <property type="entry name" value="MUTT_NUDIX FAMILY PROTEIN"/>
    <property type="match status" value="1"/>
</dbReference>
<proteinExistence type="predicted"/>
<dbReference type="GeneID" id="96598296"/>
<dbReference type="RefSeq" id="WP_049665287.1">
    <property type="nucleotide sequence ID" value="NZ_LFXJ01000005.1"/>
</dbReference>
<dbReference type="InterPro" id="IPR000086">
    <property type="entry name" value="NUDIX_hydrolase_dom"/>
</dbReference>
<dbReference type="InterPro" id="IPR015797">
    <property type="entry name" value="NUDIX_hydrolase-like_dom_sf"/>
</dbReference>
<keyword evidence="1" id="KW-0378">Hydrolase</keyword>
<dbReference type="SUPFAM" id="SSF55811">
    <property type="entry name" value="Nudix"/>
    <property type="match status" value="1"/>
</dbReference>
<sequence length="142" mass="16045">MRKGQIRPIAICVFRKGDSILVSEGFDEVKGNHYYRPIGGGIEYGETSSQAIKREVLEEIGATIKNLNYLGTIENIFTYKGDLGHEVVFVYDAEFIEKSFYEKPSFFGQEDNGAIFKLLWKPISDFTNNKLVLVPDGLVDLL</sequence>
<feature type="domain" description="Nudix hydrolase" evidence="2">
    <location>
        <begin position="4"/>
        <end position="142"/>
    </location>
</feature>
<dbReference type="PATRIC" id="fig|582475.4.peg.1235"/>
<name>A0A0K9FCJ7_9BACI</name>
<dbReference type="InterPro" id="IPR020084">
    <property type="entry name" value="NUDIX_hydrolase_CS"/>
</dbReference>
<dbReference type="PROSITE" id="PS00893">
    <property type="entry name" value="NUDIX_BOX"/>
    <property type="match status" value="1"/>
</dbReference>
<dbReference type="OrthoDB" id="7376250at2"/>
<evidence type="ECO:0000259" key="2">
    <source>
        <dbReference type="PROSITE" id="PS51462"/>
    </source>
</evidence>
<evidence type="ECO:0000313" key="3">
    <source>
        <dbReference type="EMBL" id="KMY32180.1"/>
    </source>
</evidence>
<dbReference type="EMBL" id="LFXJ01000005">
    <property type="protein sequence ID" value="KMY32180.1"/>
    <property type="molecule type" value="Genomic_DNA"/>
</dbReference>
<protein>
    <submittedName>
        <fullName evidence="3">DNA mismatch repair protein MutT</fullName>
    </submittedName>
</protein>
<comment type="caution">
    <text evidence="3">The sequence shown here is derived from an EMBL/GenBank/DDBJ whole genome shotgun (WGS) entry which is preliminary data.</text>
</comment>
<dbReference type="PANTHER" id="PTHR43736">
    <property type="entry name" value="ADP-RIBOSE PYROPHOSPHATASE"/>
    <property type="match status" value="1"/>
</dbReference>
<reference evidence="4" key="1">
    <citation type="submission" date="2015-07" db="EMBL/GenBank/DDBJ databases">
        <authorList>
            <consortium name="Consortium for Microbial Forensics and Genomics (microFORGE)"/>
            <person name="Knight B.M."/>
            <person name="Roberts D.P."/>
            <person name="Lin D."/>
            <person name="Hari K."/>
            <person name="Fletcher J."/>
            <person name="Melcher U."/>
            <person name="Blagden T."/>
            <person name="Winegar R.A."/>
        </authorList>
    </citation>
    <scope>NUCLEOTIDE SEQUENCE [LARGE SCALE GENOMIC DNA]</scope>
    <source>
        <strain evidence="4">DSM 23493</strain>
    </source>
</reference>
<dbReference type="CDD" id="cd04688">
    <property type="entry name" value="NUDIX_Hydrolase"/>
    <property type="match status" value="1"/>
</dbReference>
<dbReference type="GO" id="GO:0016787">
    <property type="term" value="F:hydrolase activity"/>
    <property type="evidence" value="ECO:0007669"/>
    <property type="project" value="UniProtKB-KW"/>
</dbReference>
<dbReference type="Pfam" id="PF00293">
    <property type="entry name" value="NUDIX"/>
    <property type="match status" value="1"/>
</dbReference>
<dbReference type="AlphaFoldDB" id="A0A0K9FCJ7"/>
<dbReference type="Gene3D" id="3.90.79.10">
    <property type="entry name" value="Nucleoside Triphosphate Pyrophosphohydrolase"/>
    <property type="match status" value="1"/>
</dbReference>
<accession>A0A0K9FCJ7</accession>
<organism evidence="3 4">
    <name type="scientific">Lysinibacillus xylanilyticus</name>
    <dbReference type="NCBI Taxonomy" id="582475"/>
    <lineage>
        <taxon>Bacteria</taxon>
        <taxon>Bacillati</taxon>
        <taxon>Bacillota</taxon>
        <taxon>Bacilli</taxon>
        <taxon>Bacillales</taxon>
        <taxon>Bacillaceae</taxon>
        <taxon>Lysinibacillus</taxon>
    </lineage>
</organism>
<evidence type="ECO:0000256" key="1">
    <source>
        <dbReference type="ARBA" id="ARBA00022801"/>
    </source>
</evidence>
<dbReference type="Proteomes" id="UP000037326">
    <property type="component" value="Unassembled WGS sequence"/>
</dbReference>
<dbReference type="PROSITE" id="PS51462">
    <property type="entry name" value="NUDIX"/>
    <property type="match status" value="1"/>
</dbReference>
<evidence type="ECO:0000313" key="4">
    <source>
        <dbReference type="Proteomes" id="UP000037326"/>
    </source>
</evidence>
<gene>
    <name evidence="3" type="ORF">ACZ11_08490</name>
</gene>